<dbReference type="AlphaFoldDB" id="A0A7X0ZBA6"/>
<dbReference type="InterPro" id="IPR016024">
    <property type="entry name" value="ARM-type_fold"/>
</dbReference>
<dbReference type="SUPFAM" id="SSF48371">
    <property type="entry name" value="ARM repeat"/>
    <property type="match status" value="1"/>
</dbReference>
<protein>
    <submittedName>
        <fullName evidence="1">Uncharacterized protein</fullName>
    </submittedName>
</protein>
<evidence type="ECO:0000313" key="2">
    <source>
        <dbReference type="Proteomes" id="UP000559864"/>
    </source>
</evidence>
<dbReference type="Proteomes" id="UP000559864">
    <property type="component" value="Unassembled WGS sequence"/>
</dbReference>
<dbReference type="EMBL" id="JAARZC010000001">
    <property type="protein sequence ID" value="MBC2249175.1"/>
    <property type="molecule type" value="Genomic_DNA"/>
</dbReference>
<accession>A0A7X0ZBA6</accession>
<gene>
    <name evidence="1" type="ORF">HCB49_04055</name>
</gene>
<organism evidence="1 2">
    <name type="scientific">Listeria cossartiae subsp. cayugensis</name>
    <dbReference type="NCBI Taxonomy" id="2713505"/>
    <lineage>
        <taxon>Bacteria</taxon>
        <taxon>Bacillati</taxon>
        <taxon>Bacillota</taxon>
        <taxon>Bacilli</taxon>
        <taxon>Bacillales</taxon>
        <taxon>Listeriaceae</taxon>
        <taxon>Listeria</taxon>
        <taxon>Listeria cossartiae</taxon>
    </lineage>
</organism>
<name>A0A7X0ZBA6_9LIST</name>
<proteinExistence type="predicted"/>
<evidence type="ECO:0000313" key="1">
    <source>
        <dbReference type="EMBL" id="MBC2249175.1"/>
    </source>
</evidence>
<sequence length="922" mass="108091">MIQIEDKLKVFISSKTGDDQASIKYNLARKAIKEMLELTGLFQIYLFEEAGTSSMSAYNHYIQRLKSADVCIFLIDNEDGIPQGVQNEVDEVLKNNIPSLYYFCDQNSKEKTSLQTRLLHANAPKNKTIHSFEDFIQRSTTDLIDDILSVYRSYGFGNAIIPSNNLLMEETNDANDIQIESEKINIPYILSIGSKKISKIRCREYFISMFFRNEKTKEMASDLDIDYYCSTLLPIMFNGSNFNTFKISEYLKMLQNILPQAYFKVIELRWKAINEYYNNNLFESIEILKLAYKNSLSNKLEDWFIQDILIDLRNQINLYHENRNEFTNQNFGQIELDKMNNSLFYPNIDRYEKNLLERLEQDRQKSDIEAYSSKTFLGDRSLYTNSIADIFFEAMIFGSMTHLTRIYSIVQKLSYECFVRNNEWIMFKLNFKNTIMSLDKKKVRRMARTFSAHLEKLTPEEAKEIYDYTDNHILTNHKLVAQLLAISEVGYYLSDDDFSYVWDNLEVILNGWKKSEDSIVNLESYIFYTLKRIKDRLDQNYLTEFCLSILKSKSLRYHDSAIEFLCQSVNYSKVDYKLIIKLNEFIINLFKDKSSSISENHIKCLCCQLGKLFNNKENQKLNSKIQEKWPEFYELEYSIETNKNMPSSTLFLEKHLEIIKYRNLTQGENGSYTKYADSSFLAVRNVFGNDSTTISKELIDAIFRETANTILNSKQMITDKIEAYKLLYILCRIDKYIINRNSQIVEELINMGGDIDAYETMLSHVQKQMLVFAHYLLLELFQKDVSVSILNELSTFNDEASQIESCKLIKSYLDKDDKLETSQSVLGLFFQFSLIWINSTSLDLRWHSIHLLIKLLNVEEYVETITNRFIRIINEDDSYVKSQLVHGLGEIEKVDTNTAKYILEKSLVDSNYVIREIALTKK</sequence>
<comment type="caution">
    <text evidence="1">The sequence shown here is derived from an EMBL/GenBank/DDBJ whole genome shotgun (WGS) entry which is preliminary data.</text>
</comment>
<reference evidence="1 2" key="1">
    <citation type="submission" date="2020-03" db="EMBL/GenBank/DDBJ databases">
        <title>Soil Listeria distribution.</title>
        <authorList>
            <person name="Liao J."/>
            <person name="Wiedmann M."/>
        </authorList>
    </citation>
    <scope>NUCLEOTIDE SEQUENCE [LARGE SCALE GENOMIC DNA]</scope>
    <source>
        <strain evidence="1 2">FSL L7-0123</strain>
    </source>
</reference>
<dbReference type="RefSeq" id="WP_185604173.1">
    <property type="nucleotide sequence ID" value="NZ_JAARZC010000001.1"/>
</dbReference>